<dbReference type="RefSeq" id="WP_340603474.1">
    <property type="nucleotide sequence ID" value="NZ_JBBMXV010000002.1"/>
</dbReference>
<feature type="transmembrane region" description="Helical" evidence="9">
    <location>
        <begin position="273"/>
        <end position="294"/>
    </location>
</feature>
<feature type="transmembrane region" description="Helical" evidence="9">
    <location>
        <begin position="51"/>
        <end position="68"/>
    </location>
</feature>
<keyword evidence="4" id="KW-1003">Cell membrane</keyword>
<dbReference type="Proteomes" id="UP001596312">
    <property type="component" value="Unassembled WGS sequence"/>
</dbReference>
<dbReference type="EMBL" id="JBHSXQ010000002">
    <property type="protein sequence ID" value="MFC6904959.1"/>
    <property type="molecule type" value="Genomic_DNA"/>
</dbReference>
<dbReference type="Pfam" id="PF03553">
    <property type="entry name" value="Na_H_antiporter"/>
    <property type="match status" value="1"/>
</dbReference>
<keyword evidence="12" id="KW-1185">Reference proteome</keyword>
<feature type="transmembrane region" description="Helical" evidence="9">
    <location>
        <begin position="122"/>
        <end position="155"/>
    </location>
</feature>
<feature type="transmembrane region" description="Helical" evidence="9">
    <location>
        <begin position="80"/>
        <end position="102"/>
    </location>
</feature>
<keyword evidence="5 9" id="KW-0812">Transmembrane</keyword>
<dbReference type="GO" id="GO:0005886">
    <property type="term" value="C:plasma membrane"/>
    <property type="evidence" value="ECO:0007669"/>
    <property type="project" value="UniProtKB-SubCell"/>
</dbReference>
<feature type="transmembrane region" description="Helical" evidence="9">
    <location>
        <begin position="354"/>
        <end position="376"/>
    </location>
</feature>
<evidence type="ECO:0000256" key="1">
    <source>
        <dbReference type="ARBA" id="ARBA00004651"/>
    </source>
</evidence>
<comment type="subcellular location">
    <subcellularLocation>
        <location evidence="1">Cell membrane</location>
        <topology evidence="1">Multi-pass membrane protein</topology>
    </subcellularLocation>
</comment>
<feature type="transmembrane region" description="Helical" evidence="9">
    <location>
        <begin position="25"/>
        <end position="45"/>
    </location>
</feature>
<accession>A0ABD5V4E5</accession>
<feature type="transmembrane region" description="Helical" evidence="9">
    <location>
        <begin position="324"/>
        <end position="342"/>
    </location>
</feature>
<feature type="domain" description="Na+/H+ antiporter NhaC-like C-terminal" evidence="10">
    <location>
        <begin position="173"/>
        <end position="465"/>
    </location>
</feature>
<keyword evidence="3" id="KW-0050">Antiport</keyword>
<sequence length="490" mass="50558">MAEMGFAPRSYGEIPEEHRPSIGQALVPVVGMVVFLTVGAIGFGLDPHMPLLWGCVLTGLVGRYWLGYTWDELFEGISAGLTMGIQALLILFVIYMLIPVWIGSGTIPGLIYYGLELLTPEVFLPATALIATVSAFAIGSSWTTAATLGVALMGIGQGLGVPAPMTAGAVLTGAYTGDKITPLSDTTNLAAAVTGTDLMEHVNTMRVGTGLALAIALVAYAYLGLRISGSIPAGQVETIQSGMLAGYEISPLVFLPLVITFGLALVGYPALPALVAGVFAGVATMLLVQGTGFAEAWTVAQTGTDPATGTELVNELLASDGLDGSAWTISIVAVALSLGGLLERTGVLAALANGIEQFIHGVAGLTISTGVTAFAMNGLAGQQYMSIVIPSMTFRGVYDEFNLESRNLSRAVEAAGTTTSVLIPWNAGGAFMTATLGVSPLSYGPYYFLGFLSPAILFVMGLTGWGITYREGGPAGEASERPKRAPADGD</sequence>
<evidence type="ECO:0000256" key="3">
    <source>
        <dbReference type="ARBA" id="ARBA00022449"/>
    </source>
</evidence>
<keyword evidence="7 9" id="KW-0472">Membrane</keyword>
<evidence type="ECO:0000256" key="8">
    <source>
        <dbReference type="ARBA" id="ARBA00038435"/>
    </source>
</evidence>
<name>A0ABD5V4E5_9EURY</name>
<evidence type="ECO:0000313" key="11">
    <source>
        <dbReference type="EMBL" id="MFC6904959.1"/>
    </source>
</evidence>
<feature type="transmembrane region" description="Helical" evidence="9">
    <location>
        <begin position="207"/>
        <end position="225"/>
    </location>
</feature>
<evidence type="ECO:0000259" key="10">
    <source>
        <dbReference type="Pfam" id="PF03553"/>
    </source>
</evidence>
<keyword evidence="6 9" id="KW-1133">Transmembrane helix</keyword>
<evidence type="ECO:0000256" key="7">
    <source>
        <dbReference type="ARBA" id="ARBA00023136"/>
    </source>
</evidence>
<evidence type="ECO:0000256" key="9">
    <source>
        <dbReference type="SAM" id="Phobius"/>
    </source>
</evidence>
<protein>
    <submittedName>
        <fullName evidence="11">Na+/H+ antiporter NhaC</fullName>
    </submittedName>
</protein>
<evidence type="ECO:0000256" key="4">
    <source>
        <dbReference type="ARBA" id="ARBA00022475"/>
    </source>
</evidence>
<evidence type="ECO:0000256" key="2">
    <source>
        <dbReference type="ARBA" id="ARBA00022448"/>
    </source>
</evidence>
<feature type="transmembrane region" description="Helical" evidence="9">
    <location>
        <begin position="245"/>
        <end position="266"/>
    </location>
</feature>
<dbReference type="InterPro" id="IPR052180">
    <property type="entry name" value="NhaC_Na-H+_Antiporter"/>
</dbReference>
<dbReference type="NCBIfam" id="TIGR00931">
    <property type="entry name" value="antiport_nhaC"/>
    <property type="match status" value="1"/>
</dbReference>
<evidence type="ECO:0000256" key="5">
    <source>
        <dbReference type="ARBA" id="ARBA00022692"/>
    </source>
</evidence>
<dbReference type="GO" id="GO:0015297">
    <property type="term" value="F:antiporter activity"/>
    <property type="evidence" value="ECO:0007669"/>
    <property type="project" value="UniProtKB-KW"/>
</dbReference>
<reference evidence="11 12" key="1">
    <citation type="journal article" date="2019" name="Int. J. Syst. Evol. Microbiol.">
        <title>The Global Catalogue of Microorganisms (GCM) 10K type strain sequencing project: providing services to taxonomists for standard genome sequencing and annotation.</title>
        <authorList>
            <consortium name="The Broad Institute Genomics Platform"/>
            <consortium name="The Broad Institute Genome Sequencing Center for Infectious Disease"/>
            <person name="Wu L."/>
            <person name="Ma J."/>
        </authorList>
    </citation>
    <scope>NUCLEOTIDE SEQUENCE [LARGE SCALE GENOMIC DNA]</scope>
    <source>
        <strain evidence="11 12">CGMCC 1.3240</strain>
    </source>
</reference>
<dbReference type="AlphaFoldDB" id="A0ABD5V4E5"/>
<evidence type="ECO:0000313" key="12">
    <source>
        <dbReference type="Proteomes" id="UP001596312"/>
    </source>
</evidence>
<dbReference type="InterPro" id="IPR018461">
    <property type="entry name" value="Na/H_Antiport_NhaC-like_C"/>
</dbReference>
<organism evidence="11 12">
    <name type="scientific">Halalkalicoccus tibetensis</name>
    <dbReference type="NCBI Taxonomy" id="175632"/>
    <lineage>
        <taxon>Archaea</taxon>
        <taxon>Methanobacteriati</taxon>
        <taxon>Methanobacteriota</taxon>
        <taxon>Stenosarchaea group</taxon>
        <taxon>Halobacteria</taxon>
        <taxon>Halobacteriales</taxon>
        <taxon>Halococcaceae</taxon>
        <taxon>Halalkalicoccus</taxon>
    </lineage>
</organism>
<comment type="caution">
    <text evidence="11">The sequence shown here is derived from an EMBL/GenBank/DDBJ whole genome shotgun (WGS) entry which is preliminary data.</text>
</comment>
<feature type="transmembrane region" description="Helical" evidence="9">
    <location>
        <begin position="446"/>
        <end position="467"/>
    </location>
</feature>
<gene>
    <name evidence="11" type="primary">nhaC</name>
    <name evidence="11" type="ORF">ACFQGH_07055</name>
</gene>
<proteinExistence type="inferred from homology"/>
<dbReference type="PANTHER" id="PTHR33451:SF3">
    <property type="entry name" value="MALATE-2H(+)_NA(+)-LACTATE ANTIPORTER"/>
    <property type="match status" value="1"/>
</dbReference>
<keyword evidence="2" id="KW-0813">Transport</keyword>
<dbReference type="InterPro" id="IPR004770">
    <property type="entry name" value="Na/H_antiport_NhaC"/>
</dbReference>
<dbReference type="PANTHER" id="PTHR33451">
    <property type="entry name" value="MALATE-2H(+)/NA(+)-LACTATE ANTIPORTER"/>
    <property type="match status" value="1"/>
</dbReference>
<comment type="similarity">
    <text evidence="8">Belongs to the NhaC Na(+)/H(+) (TC 2.A.35) antiporter family.</text>
</comment>
<evidence type="ECO:0000256" key="6">
    <source>
        <dbReference type="ARBA" id="ARBA00022989"/>
    </source>
</evidence>